<organism evidence="3 4">
    <name type="scientific">Streptomyces macrolidinus</name>
    <dbReference type="NCBI Taxonomy" id="2952607"/>
    <lineage>
        <taxon>Bacteria</taxon>
        <taxon>Bacillati</taxon>
        <taxon>Actinomycetota</taxon>
        <taxon>Actinomycetes</taxon>
        <taxon>Kitasatosporales</taxon>
        <taxon>Streptomycetaceae</taxon>
        <taxon>Streptomyces</taxon>
    </lineage>
</organism>
<proteinExistence type="predicted"/>
<reference evidence="3 4" key="1">
    <citation type="submission" date="2022-05" db="EMBL/GenBank/DDBJ databases">
        <title>Streptomyces sp. nov. RY43-2 isolated from soil of a peat swamp forest.</title>
        <authorList>
            <person name="Kanchanasin P."/>
            <person name="Tanasupawat S."/>
            <person name="Phongsopitanun W."/>
        </authorList>
    </citation>
    <scope>NUCLEOTIDE SEQUENCE [LARGE SCALE GENOMIC DNA]</scope>
    <source>
        <strain evidence="3 4">RY43-2</strain>
    </source>
</reference>
<comment type="caution">
    <text evidence="3">The sequence shown here is derived from an EMBL/GenBank/DDBJ whole genome shotgun (WGS) entry which is preliminary data.</text>
</comment>
<feature type="compositionally biased region" description="Low complexity" evidence="1">
    <location>
        <begin position="11"/>
        <end position="27"/>
    </location>
</feature>
<name>A0ABT0ZJH0_9ACTN</name>
<keyword evidence="2" id="KW-0472">Membrane</keyword>
<evidence type="ECO:0000256" key="1">
    <source>
        <dbReference type="SAM" id="MobiDB-lite"/>
    </source>
</evidence>
<keyword evidence="2" id="KW-0812">Transmembrane</keyword>
<evidence type="ECO:0000256" key="2">
    <source>
        <dbReference type="SAM" id="Phobius"/>
    </source>
</evidence>
<feature type="transmembrane region" description="Helical" evidence="2">
    <location>
        <begin position="31"/>
        <end position="54"/>
    </location>
</feature>
<evidence type="ECO:0000313" key="3">
    <source>
        <dbReference type="EMBL" id="MCN9243675.1"/>
    </source>
</evidence>
<sequence length="154" mass="15621">MSSQQPQYSTPVPSASPAQAPASAAPRRPGLVPVALLVTGLLVGGGAVGAAWALSGGDGAATGSAPADDARDACRALDGFDESKYISKGPESEIAVNRFTAAGALSQAAAAGDKQYKPLAEAVRRAQDLHARTFEFGKEVKQELATARNVCADL</sequence>
<protein>
    <submittedName>
        <fullName evidence="3">Uncharacterized protein</fullName>
    </submittedName>
</protein>
<feature type="compositionally biased region" description="Polar residues" evidence="1">
    <location>
        <begin position="1"/>
        <end position="10"/>
    </location>
</feature>
<dbReference type="Proteomes" id="UP001523219">
    <property type="component" value="Unassembled WGS sequence"/>
</dbReference>
<keyword evidence="4" id="KW-1185">Reference proteome</keyword>
<dbReference type="RefSeq" id="WP_252427173.1">
    <property type="nucleotide sequence ID" value="NZ_JAMWMR010000024.1"/>
</dbReference>
<accession>A0ABT0ZJH0</accession>
<feature type="region of interest" description="Disordered" evidence="1">
    <location>
        <begin position="1"/>
        <end position="27"/>
    </location>
</feature>
<evidence type="ECO:0000313" key="4">
    <source>
        <dbReference type="Proteomes" id="UP001523219"/>
    </source>
</evidence>
<keyword evidence="2" id="KW-1133">Transmembrane helix</keyword>
<gene>
    <name evidence="3" type="ORF">NGF19_23285</name>
</gene>
<dbReference type="EMBL" id="JAMWMR010000024">
    <property type="protein sequence ID" value="MCN9243675.1"/>
    <property type="molecule type" value="Genomic_DNA"/>
</dbReference>